<dbReference type="Proteomes" id="UP001223261">
    <property type="component" value="Chromosome"/>
</dbReference>
<evidence type="ECO:0000256" key="4">
    <source>
        <dbReference type="ARBA" id="ARBA00012173"/>
    </source>
</evidence>
<dbReference type="GO" id="GO:0008734">
    <property type="term" value="F:L-aspartate oxidase activity"/>
    <property type="evidence" value="ECO:0007669"/>
    <property type="project" value="UniProtKB-EC"/>
</dbReference>
<evidence type="ECO:0000256" key="3">
    <source>
        <dbReference type="ARBA" id="ARBA00008562"/>
    </source>
</evidence>
<dbReference type="InterPro" id="IPR037099">
    <property type="entry name" value="Fum_R/Succ_DH_flav-like_C_sf"/>
</dbReference>
<dbReference type="GO" id="GO:0033765">
    <property type="term" value="F:steroid dehydrogenase activity, acting on the CH-CH group of donors"/>
    <property type="evidence" value="ECO:0007669"/>
    <property type="project" value="UniProtKB-ARBA"/>
</dbReference>
<dbReference type="EC" id="1.4.3.16" evidence="4"/>
<proteinExistence type="inferred from homology"/>
<gene>
    <name evidence="14" type="ORF">PYH69_14390</name>
</gene>
<dbReference type="Gene3D" id="1.20.58.100">
    <property type="entry name" value="Fumarate reductase/succinate dehydrogenase flavoprotein-like, C-terminal domain"/>
    <property type="match status" value="1"/>
</dbReference>
<keyword evidence="9" id="KW-0560">Oxidoreductase</keyword>
<protein>
    <recommendedName>
        <fullName evidence="5">L-aspartate oxidase</fullName>
        <ecNumber evidence="4">1.4.3.16</ecNumber>
    </recommendedName>
    <alternativeName>
        <fullName evidence="10">Quinolinate synthase B</fullName>
    </alternativeName>
</protein>
<reference evidence="14" key="1">
    <citation type="journal article" date="2023" name="Antibiotics">
        <title>Prevalence and Molecular Characterization of Methicillin-Resistant Staphylococci (MRS) and Mammaliicocci (MRM) in Dromedary Camels from Algeria: First Detection of SCCmec-mecC Hybrid in Methicillin-Resistant Mammaliicoccus lentus.</title>
        <authorList>
            <person name="Belhout C."/>
            <person name="Boyen F."/>
            <person name="Vereecke N."/>
            <person name="Theuns S."/>
            <person name="Taibi N."/>
            <person name="Stegger M."/>
            <person name="de la Fe-Rodriguez P.Y."/>
            <person name="Bouayad L."/>
            <person name="Elgroud R."/>
            <person name="Butaye P."/>
        </authorList>
    </citation>
    <scope>NUCLEOTIDE SEQUENCE</scope>
    <source>
        <strain evidence="14">7048</strain>
    </source>
</reference>
<comment type="similarity">
    <text evidence="3">Belongs to the FAD-dependent oxidoreductase 2 family. NadB subfamily.</text>
</comment>
<dbReference type="RefSeq" id="WP_282862128.1">
    <property type="nucleotide sequence ID" value="NZ_CP118848.1"/>
</dbReference>
<dbReference type="InterPro" id="IPR015939">
    <property type="entry name" value="Fum_Rdtase/Succ_DH_flav-like_C"/>
</dbReference>
<dbReference type="SUPFAM" id="SSF46977">
    <property type="entry name" value="Succinate dehydrogenase/fumarate reductase flavoprotein C-terminal domain"/>
    <property type="match status" value="1"/>
</dbReference>
<keyword evidence="8" id="KW-0274">FAD</keyword>
<dbReference type="GO" id="GO:0034628">
    <property type="term" value="P:'de novo' NAD+ biosynthetic process from L-aspartate"/>
    <property type="evidence" value="ECO:0007669"/>
    <property type="project" value="TreeGrafter"/>
</dbReference>
<evidence type="ECO:0000256" key="2">
    <source>
        <dbReference type="ARBA" id="ARBA00004950"/>
    </source>
</evidence>
<comment type="cofactor">
    <cofactor evidence="1">
        <name>FAD</name>
        <dbReference type="ChEBI" id="CHEBI:57692"/>
    </cofactor>
</comment>
<comment type="catalytic activity">
    <reaction evidence="11">
        <text>L-aspartate + O2 = iminosuccinate + H2O2</text>
        <dbReference type="Rhea" id="RHEA:25876"/>
        <dbReference type="ChEBI" id="CHEBI:15379"/>
        <dbReference type="ChEBI" id="CHEBI:16240"/>
        <dbReference type="ChEBI" id="CHEBI:29991"/>
        <dbReference type="ChEBI" id="CHEBI:77875"/>
        <dbReference type="EC" id="1.4.3.16"/>
    </reaction>
    <physiologicalReaction direction="left-to-right" evidence="11">
        <dbReference type="Rhea" id="RHEA:25877"/>
    </physiologicalReaction>
</comment>
<dbReference type="SUPFAM" id="SSF56425">
    <property type="entry name" value="Succinate dehydrogenase/fumarate reductase flavoprotein, catalytic domain"/>
    <property type="match status" value="1"/>
</dbReference>
<name>A0AAX3W3P1_MAMLE</name>
<dbReference type="AlphaFoldDB" id="A0AAX3W3P1"/>
<dbReference type="SUPFAM" id="SSF51905">
    <property type="entry name" value="FAD/NAD(P)-binding domain"/>
    <property type="match status" value="1"/>
</dbReference>
<dbReference type="PANTHER" id="PTHR42716:SF2">
    <property type="entry name" value="L-ASPARTATE OXIDASE, CHLOROPLASTIC"/>
    <property type="match status" value="1"/>
</dbReference>
<dbReference type="InterPro" id="IPR027477">
    <property type="entry name" value="Succ_DH/fumarate_Rdtase_cat_sf"/>
</dbReference>
<dbReference type="Pfam" id="PF00890">
    <property type="entry name" value="FAD_binding_2"/>
    <property type="match status" value="1"/>
</dbReference>
<dbReference type="Gene3D" id="3.50.50.60">
    <property type="entry name" value="FAD/NAD(P)-binding domain"/>
    <property type="match status" value="1"/>
</dbReference>
<dbReference type="PANTHER" id="PTHR42716">
    <property type="entry name" value="L-ASPARTATE OXIDASE"/>
    <property type="match status" value="1"/>
</dbReference>
<evidence type="ECO:0000256" key="1">
    <source>
        <dbReference type="ARBA" id="ARBA00001974"/>
    </source>
</evidence>
<evidence type="ECO:0000259" key="13">
    <source>
        <dbReference type="Pfam" id="PF02910"/>
    </source>
</evidence>
<dbReference type="EMBL" id="CP118848">
    <property type="protein sequence ID" value="WHI59869.1"/>
    <property type="molecule type" value="Genomic_DNA"/>
</dbReference>
<keyword evidence="6" id="KW-0285">Flavoprotein</keyword>
<dbReference type="InterPro" id="IPR003953">
    <property type="entry name" value="FAD-dep_OxRdtase_2_FAD-bd"/>
</dbReference>
<organism evidence="14 15">
    <name type="scientific">Mammaliicoccus lentus</name>
    <name type="common">Staphylococcus lentus</name>
    <dbReference type="NCBI Taxonomy" id="42858"/>
    <lineage>
        <taxon>Bacteria</taxon>
        <taxon>Bacillati</taxon>
        <taxon>Bacillota</taxon>
        <taxon>Bacilli</taxon>
        <taxon>Bacillales</taxon>
        <taxon>Staphylococcaceae</taxon>
        <taxon>Mammaliicoccus</taxon>
    </lineage>
</organism>
<dbReference type="Pfam" id="PF02910">
    <property type="entry name" value="Succ_DH_flav_C"/>
    <property type="match status" value="1"/>
</dbReference>
<evidence type="ECO:0000313" key="14">
    <source>
        <dbReference type="EMBL" id="WHI59869.1"/>
    </source>
</evidence>
<evidence type="ECO:0000256" key="6">
    <source>
        <dbReference type="ARBA" id="ARBA00022630"/>
    </source>
</evidence>
<evidence type="ECO:0000256" key="10">
    <source>
        <dbReference type="ARBA" id="ARBA00030386"/>
    </source>
</evidence>
<dbReference type="InterPro" id="IPR005288">
    <property type="entry name" value="NadB"/>
</dbReference>
<evidence type="ECO:0000313" key="15">
    <source>
        <dbReference type="Proteomes" id="UP001223261"/>
    </source>
</evidence>
<dbReference type="InterPro" id="IPR036188">
    <property type="entry name" value="FAD/NAD-bd_sf"/>
</dbReference>
<evidence type="ECO:0000259" key="12">
    <source>
        <dbReference type="Pfam" id="PF00890"/>
    </source>
</evidence>
<sequence length="524" mass="58922">MRKVIVIGSGIAALSAIKALGPNVEIHCITKDKLNMHNSNLAQGGICFSKYENDYGNAHIQDTYTAGNELGDLSIIQSMIQQSHNIIQEMIDDGLNFDKKSEQTSLDFAMEGAHSKARILHIGGDQTGFYITKYLIQHLPSENLTIYEETEVIDLLRDVSHEISGVVALDKHDNKLEIIAHDVILATGGYSNLFPINSSASQTINSGHIVAYHSNIHLRHMEMIQFHPTLLGTNNETYGLVSEAVRGHGGILVNEIGHEFMNDLHPLSSLSPRDVTSRAIFQQQKEGHQCYINIKHIDHFPTRFPTIYKNLVKHFPDAYHNQLIPVSPGAHYTMGGVKAHLDGTTEEPHFYAIGEASNTNFHGANRLASNSLLEGLVMGNLCGRKIKNSSTREIQSIQLCRLQIPLITAQDFHALRNQSFEVLGIERNGQNIQRYLKDIQLCLRNSMVTDEWNKENWQRYVEIKTLEMVSLSALNRNESKGVHFRTDYPHSQPQLQTIDIEITMEDKFHAKQVVCPRKAQTILP</sequence>
<evidence type="ECO:0000256" key="9">
    <source>
        <dbReference type="ARBA" id="ARBA00023002"/>
    </source>
</evidence>
<evidence type="ECO:0000256" key="7">
    <source>
        <dbReference type="ARBA" id="ARBA00022642"/>
    </source>
</evidence>
<feature type="domain" description="FAD-dependent oxidoreductase 2 FAD-binding" evidence="12">
    <location>
        <begin position="4"/>
        <end position="372"/>
    </location>
</feature>
<dbReference type="Gene3D" id="3.90.700.10">
    <property type="entry name" value="Succinate dehydrogenase/fumarate reductase flavoprotein, catalytic domain"/>
    <property type="match status" value="1"/>
</dbReference>
<evidence type="ECO:0000256" key="8">
    <source>
        <dbReference type="ARBA" id="ARBA00022827"/>
    </source>
</evidence>
<evidence type="ECO:0000256" key="11">
    <source>
        <dbReference type="ARBA" id="ARBA00048305"/>
    </source>
</evidence>
<feature type="domain" description="Fumarate reductase/succinate dehydrogenase flavoprotein-like C-terminal" evidence="13">
    <location>
        <begin position="426"/>
        <end position="490"/>
    </location>
</feature>
<evidence type="ECO:0000256" key="5">
    <source>
        <dbReference type="ARBA" id="ARBA00021901"/>
    </source>
</evidence>
<keyword evidence="7" id="KW-0662">Pyridine nucleotide biosynthesis</keyword>
<comment type="pathway">
    <text evidence="2">Cofactor biosynthesis; NAD(+) biosynthesis; iminoaspartate from L-aspartate (oxidase route): step 1/1.</text>
</comment>
<accession>A0AAX3W3P1</accession>